<accession>A0A1T4V4I0</accession>
<proteinExistence type="predicted"/>
<dbReference type="RefSeq" id="WP_080176628.1">
    <property type="nucleotide sequence ID" value="NZ_AP024854.1"/>
</dbReference>
<dbReference type="Pfam" id="PF12762">
    <property type="entry name" value="DDE_Tnp_IS1595"/>
    <property type="match status" value="1"/>
</dbReference>
<dbReference type="Proteomes" id="UP000191116">
    <property type="component" value="Unassembled WGS sequence"/>
</dbReference>
<dbReference type="OrthoDB" id="7355934at2"/>
<dbReference type="InterPro" id="IPR024445">
    <property type="entry name" value="Tnp_ISXO2-like"/>
</dbReference>
<dbReference type="EMBL" id="FUWP01000081">
    <property type="protein sequence ID" value="SKA59796.1"/>
    <property type="molecule type" value="Genomic_DNA"/>
</dbReference>
<sequence>MPKNSIQFQKGFSIPEFMQMYGTEIQCRERLFNIRWKNGYVCPTCASKSYCELKSRSLYQCNKCHHQTSLTAGTLFSHSKLPLTTWFLAIYLITQDKNSISALELKRKLGVSYNAAWRIKHKLMQVMKEHDDNRKLGNIVQLDDAYIGGKQKGKRGRGAKGKTPFVSAISLNEEGHPIYMRLSVVSCFKKQEITDWAKKHLQEKTLVISDGLPCFNGLLAADIIHGSLPKNGKELHQYEAAFYWVDTMIGNVKNSIKGTYHAIREKHIPRYLGEFCFRFNYRFRVEDIFNTLIKCGAKSPPMPEKLLTLAESRW</sequence>
<feature type="domain" description="ISXO2-like transposase" evidence="1">
    <location>
        <begin position="135"/>
        <end position="280"/>
    </location>
</feature>
<dbReference type="InterPro" id="IPR024442">
    <property type="entry name" value="Transposase_Zn_ribbon"/>
</dbReference>
<dbReference type="SMART" id="SM01126">
    <property type="entry name" value="DDE_Tnp_IS1595"/>
    <property type="match status" value="1"/>
</dbReference>
<name>A0A1T4V4I0_9GAMM</name>
<dbReference type="NCBIfam" id="NF033547">
    <property type="entry name" value="transpos_IS1595"/>
    <property type="match status" value="1"/>
</dbReference>
<evidence type="ECO:0000259" key="1">
    <source>
        <dbReference type="SMART" id="SM01126"/>
    </source>
</evidence>
<reference evidence="2 3" key="1">
    <citation type="submission" date="2017-02" db="EMBL/GenBank/DDBJ databases">
        <authorList>
            <person name="Peterson S.W."/>
        </authorList>
    </citation>
    <scope>NUCLEOTIDE SEQUENCE [LARGE SCALE GENOMIC DNA]</scope>
    <source>
        <strain evidence="2 3">CECT 9189</strain>
    </source>
</reference>
<dbReference type="Pfam" id="PF12760">
    <property type="entry name" value="Zn_ribbon_IS1595"/>
    <property type="match status" value="1"/>
</dbReference>
<dbReference type="AlphaFoldDB" id="A0A1T4V4I0"/>
<protein>
    <submittedName>
        <fullName evidence="2">ISXO2-like transposase domain protein</fullName>
    </submittedName>
</protein>
<gene>
    <name evidence="2" type="ORF">CZ814_04066</name>
</gene>
<organism evidence="2 3">
    <name type="scientific">Photobacterium toruni</name>
    <dbReference type="NCBI Taxonomy" id="1935446"/>
    <lineage>
        <taxon>Bacteria</taxon>
        <taxon>Pseudomonadati</taxon>
        <taxon>Pseudomonadota</taxon>
        <taxon>Gammaproteobacteria</taxon>
        <taxon>Vibrionales</taxon>
        <taxon>Vibrionaceae</taxon>
        <taxon>Photobacterium</taxon>
    </lineage>
</organism>
<evidence type="ECO:0000313" key="3">
    <source>
        <dbReference type="Proteomes" id="UP000191116"/>
    </source>
</evidence>
<evidence type="ECO:0000313" key="2">
    <source>
        <dbReference type="EMBL" id="SKA59796.1"/>
    </source>
</evidence>